<dbReference type="EMBL" id="CP137308">
    <property type="protein sequence ID" value="WQF81893.1"/>
    <property type="molecule type" value="Genomic_DNA"/>
</dbReference>
<reference evidence="2" key="1">
    <citation type="journal article" date="2023" name="bioRxiv">
        <title>Complete genome of the Medicago anthracnose fungus, Colletotrichum destructivum, reveals a mini-chromosome-like region within a core chromosome.</title>
        <authorList>
            <person name="Lapalu N."/>
            <person name="Simon A."/>
            <person name="Lu A."/>
            <person name="Plaumann P.-L."/>
            <person name="Amselem J."/>
            <person name="Pigne S."/>
            <person name="Auger A."/>
            <person name="Koch C."/>
            <person name="Dallery J.-F."/>
            <person name="O'Connell R.J."/>
        </authorList>
    </citation>
    <scope>NUCLEOTIDE SEQUENCE [LARGE SCALE GENOMIC DNA]</scope>
    <source>
        <strain evidence="2">CBS 520.97</strain>
    </source>
</reference>
<accession>A0AAX4IGF4</accession>
<dbReference type="KEGG" id="cdet:87943410"/>
<dbReference type="RefSeq" id="XP_062779117.1">
    <property type="nucleotide sequence ID" value="XM_062923066.1"/>
</dbReference>
<organism evidence="1 2">
    <name type="scientific">Colletotrichum destructivum</name>
    <dbReference type="NCBI Taxonomy" id="34406"/>
    <lineage>
        <taxon>Eukaryota</taxon>
        <taxon>Fungi</taxon>
        <taxon>Dikarya</taxon>
        <taxon>Ascomycota</taxon>
        <taxon>Pezizomycotina</taxon>
        <taxon>Sordariomycetes</taxon>
        <taxon>Hypocreomycetidae</taxon>
        <taxon>Glomerellales</taxon>
        <taxon>Glomerellaceae</taxon>
        <taxon>Colletotrichum</taxon>
        <taxon>Colletotrichum destructivum species complex</taxon>
    </lineage>
</organism>
<proteinExistence type="predicted"/>
<name>A0AAX4IGF4_9PEZI</name>
<sequence>MGSRSWGPLKAEDGRPEHGHVWNPAQTKLLSLLPFQGPTTLEPTRAPAVQEARGLVVHFTLIYAGFQPEPETYVCAVRIIPIPNFFYIGLWVSRRQAWDIFGQLPLLNQLAFEVARTQLAPVPLEQSVSTHGGFPNAGTSGPSVARSRSVLVHHGESMRRGNVSILPEKLPRCSDLLQYRLCLDPVP</sequence>
<dbReference type="Proteomes" id="UP001322277">
    <property type="component" value="Chromosome 4"/>
</dbReference>
<protein>
    <submittedName>
        <fullName evidence="1">Uncharacterized protein</fullName>
    </submittedName>
</protein>
<dbReference type="GeneID" id="87943410"/>
<dbReference type="AlphaFoldDB" id="A0AAX4IGF4"/>
<gene>
    <name evidence="1" type="ORF">CDEST_06907</name>
</gene>
<keyword evidence="2" id="KW-1185">Reference proteome</keyword>
<evidence type="ECO:0000313" key="2">
    <source>
        <dbReference type="Proteomes" id="UP001322277"/>
    </source>
</evidence>
<evidence type="ECO:0000313" key="1">
    <source>
        <dbReference type="EMBL" id="WQF81893.1"/>
    </source>
</evidence>